<gene>
    <name evidence="1" type="ORF">GDO81_023978</name>
</gene>
<protein>
    <recommendedName>
        <fullName evidence="3">PKD domain-containing protein</fullName>
    </recommendedName>
</protein>
<dbReference type="GO" id="GO:0006892">
    <property type="term" value="P:post-Golgi vesicle-mediated transport"/>
    <property type="evidence" value="ECO:0007669"/>
    <property type="project" value="TreeGrafter"/>
</dbReference>
<dbReference type="SUPFAM" id="SSF49299">
    <property type="entry name" value="PKD domain"/>
    <property type="match status" value="1"/>
</dbReference>
<evidence type="ECO:0000313" key="1">
    <source>
        <dbReference type="EMBL" id="KAG8537757.1"/>
    </source>
</evidence>
<accession>A0AAV6YKP3</accession>
<sequence length="94" mass="10313">MLSSFLSTAPLEHIHLVLPFVTTKNKEVNASVILWPSNVGTLTYVWWLGNNSEPLITLDRSISFTFAVEGMNSITVQVSAGSSILQDTKTIAVY</sequence>
<dbReference type="EMBL" id="WNYA01027143">
    <property type="protein sequence ID" value="KAG8537757.1"/>
    <property type="molecule type" value="Genomic_DNA"/>
</dbReference>
<dbReference type="Proteomes" id="UP000824782">
    <property type="component" value="Unassembled WGS sequence"/>
</dbReference>
<dbReference type="InterPro" id="IPR050310">
    <property type="entry name" value="VPS10-sortilin"/>
</dbReference>
<dbReference type="PANTHER" id="PTHR12106:SF8">
    <property type="entry name" value="VPS10 DOMAIN-CONTAINING RECEPTOR SORCS1"/>
    <property type="match status" value="1"/>
</dbReference>
<dbReference type="AlphaFoldDB" id="A0AAV6YKP3"/>
<dbReference type="InterPro" id="IPR035986">
    <property type="entry name" value="PKD_dom_sf"/>
</dbReference>
<dbReference type="PANTHER" id="PTHR12106">
    <property type="entry name" value="SORTILIN RELATED"/>
    <property type="match status" value="1"/>
</dbReference>
<organism evidence="1 2">
    <name type="scientific">Engystomops pustulosus</name>
    <name type="common">Tungara frog</name>
    <name type="synonym">Physalaemus pustulosus</name>
    <dbReference type="NCBI Taxonomy" id="76066"/>
    <lineage>
        <taxon>Eukaryota</taxon>
        <taxon>Metazoa</taxon>
        <taxon>Chordata</taxon>
        <taxon>Craniata</taxon>
        <taxon>Vertebrata</taxon>
        <taxon>Euteleostomi</taxon>
        <taxon>Amphibia</taxon>
        <taxon>Batrachia</taxon>
        <taxon>Anura</taxon>
        <taxon>Neobatrachia</taxon>
        <taxon>Hyloidea</taxon>
        <taxon>Leptodactylidae</taxon>
        <taxon>Leiuperinae</taxon>
        <taxon>Engystomops</taxon>
    </lineage>
</organism>
<dbReference type="GO" id="GO:0005794">
    <property type="term" value="C:Golgi apparatus"/>
    <property type="evidence" value="ECO:0007669"/>
    <property type="project" value="TreeGrafter"/>
</dbReference>
<comment type="caution">
    <text evidence="1">The sequence shown here is derived from an EMBL/GenBank/DDBJ whole genome shotgun (WGS) entry which is preliminary data.</text>
</comment>
<evidence type="ECO:0000313" key="2">
    <source>
        <dbReference type="Proteomes" id="UP000824782"/>
    </source>
</evidence>
<proteinExistence type="predicted"/>
<reference evidence="1" key="1">
    <citation type="thesis" date="2020" institute="ProQuest LLC" country="789 East Eisenhower Parkway, Ann Arbor, MI, USA">
        <title>Comparative Genomics and Chromosome Evolution.</title>
        <authorList>
            <person name="Mudd A.B."/>
        </authorList>
    </citation>
    <scope>NUCLEOTIDE SEQUENCE</scope>
    <source>
        <strain evidence="1">237g6f4</strain>
        <tissue evidence="1">Blood</tissue>
    </source>
</reference>
<evidence type="ECO:0008006" key="3">
    <source>
        <dbReference type="Google" id="ProtNLM"/>
    </source>
</evidence>
<keyword evidence="2" id="KW-1185">Reference proteome</keyword>
<feature type="non-terminal residue" evidence="1">
    <location>
        <position position="94"/>
    </location>
</feature>
<name>A0AAV6YKP3_ENGPU</name>
<dbReference type="GO" id="GO:0016020">
    <property type="term" value="C:membrane"/>
    <property type="evidence" value="ECO:0007669"/>
    <property type="project" value="TreeGrafter"/>
</dbReference>